<comment type="caution">
    <text evidence="1">The sequence shown here is derived from an EMBL/GenBank/DDBJ whole genome shotgun (WGS) entry which is preliminary data.</text>
</comment>
<protein>
    <submittedName>
        <fullName evidence="1">Phi13 family phage major tail protein</fullName>
    </submittedName>
</protein>
<dbReference type="Pfam" id="PF04630">
    <property type="entry name" value="Phage_TTP_1"/>
    <property type="match status" value="1"/>
</dbReference>
<dbReference type="EMBL" id="JAGGJZ010000003">
    <property type="protein sequence ID" value="MBP1889808.1"/>
    <property type="molecule type" value="Genomic_DNA"/>
</dbReference>
<proteinExistence type="predicted"/>
<dbReference type="InterPro" id="IPR006724">
    <property type="entry name" value="Phage_TTP"/>
</dbReference>
<gene>
    <name evidence="1" type="ORF">J2Z53_001391</name>
</gene>
<dbReference type="RefSeq" id="WP_209796703.1">
    <property type="nucleotide sequence ID" value="NZ_JAGGJZ010000003.1"/>
</dbReference>
<organism evidence="1 2">
    <name type="scientific">Clostridium moniliforme</name>
    <dbReference type="NCBI Taxonomy" id="39489"/>
    <lineage>
        <taxon>Bacteria</taxon>
        <taxon>Bacillati</taxon>
        <taxon>Bacillota</taxon>
        <taxon>Clostridia</taxon>
        <taxon>Eubacteriales</taxon>
        <taxon>Clostridiaceae</taxon>
        <taxon>Clostridium</taxon>
    </lineage>
</organism>
<evidence type="ECO:0000313" key="1">
    <source>
        <dbReference type="EMBL" id="MBP1889808.1"/>
    </source>
</evidence>
<evidence type="ECO:0000313" key="2">
    <source>
        <dbReference type="Proteomes" id="UP000783390"/>
    </source>
</evidence>
<dbReference type="NCBIfam" id="TIGR01603">
    <property type="entry name" value="maj_tail_phi13"/>
    <property type="match status" value="1"/>
</dbReference>
<name>A0ABS4F0N1_9CLOT</name>
<accession>A0ABS4F0N1</accession>
<dbReference type="Proteomes" id="UP000783390">
    <property type="component" value="Unassembled WGS sequence"/>
</dbReference>
<reference evidence="1 2" key="1">
    <citation type="submission" date="2021-03" db="EMBL/GenBank/DDBJ databases">
        <title>Genomic Encyclopedia of Type Strains, Phase IV (KMG-IV): sequencing the most valuable type-strain genomes for metagenomic binning, comparative biology and taxonomic classification.</title>
        <authorList>
            <person name="Goeker M."/>
        </authorList>
    </citation>
    <scope>NUCLEOTIDE SEQUENCE [LARGE SCALE GENOMIC DNA]</scope>
    <source>
        <strain evidence="1 2">DSM 3984</strain>
    </source>
</reference>
<dbReference type="InterPro" id="IPR006490">
    <property type="entry name" value="Maj_tail_phi13"/>
</dbReference>
<keyword evidence="2" id="KW-1185">Reference proteome</keyword>
<sequence>MESKQQNYMPVIGVQNVHFAHKINEGEYETPILYEGVKQIGIKPKTENVPINGDNRLLYQLSNVPTIEVDLSMNDLTDEQEHYLLGHELDETGGIIYNKCDHAPIVSLLFESPKANGEMRYCILYEGQFEPYSEDIKGQDGKTTPAVKKLKGTFRSTANGLYKYQFDSDSKNVTQDKIDNFFKKVYIPKKLINKETPVSTSNTGLGA</sequence>